<dbReference type="Pfam" id="PF07693">
    <property type="entry name" value="KAP_NTPase"/>
    <property type="match status" value="1"/>
</dbReference>
<keyword evidence="2" id="KW-0805">Transcription regulation</keyword>
<dbReference type="PANTHER" id="PTHR35807">
    <property type="entry name" value="TRANSCRIPTIONAL REGULATOR REDD-RELATED"/>
    <property type="match status" value="1"/>
</dbReference>
<dbReference type="InterPro" id="IPR011990">
    <property type="entry name" value="TPR-like_helical_dom_sf"/>
</dbReference>
<dbReference type="GO" id="GO:0006355">
    <property type="term" value="P:regulation of DNA-templated transcription"/>
    <property type="evidence" value="ECO:0007669"/>
    <property type="project" value="InterPro"/>
</dbReference>
<dbReference type="RefSeq" id="WP_184698421.1">
    <property type="nucleotide sequence ID" value="NZ_JACHJN010000015.1"/>
</dbReference>
<dbReference type="InterPro" id="IPR036388">
    <property type="entry name" value="WH-like_DNA-bd_sf"/>
</dbReference>
<dbReference type="PROSITE" id="PS51755">
    <property type="entry name" value="OMPR_PHOB"/>
    <property type="match status" value="1"/>
</dbReference>
<dbReference type="Gene3D" id="1.10.10.10">
    <property type="entry name" value="Winged helix-like DNA-binding domain superfamily/Winged helix DNA-binding domain"/>
    <property type="match status" value="1"/>
</dbReference>
<keyword evidence="4" id="KW-0804">Transcription</keyword>
<protein>
    <submittedName>
        <fullName evidence="8">DNA-binding SARP family transcriptional activator</fullName>
    </submittedName>
</protein>
<organism evidence="8 9">
    <name type="scientific">Saccharothrix tamanrassetensis</name>
    <dbReference type="NCBI Taxonomy" id="1051531"/>
    <lineage>
        <taxon>Bacteria</taxon>
        <taxon>Bacillati</taxon>
        <taxon>Actinomycetota</taxon>
        <taxon>Actinomycetes</taxon>
        <taxon>Pseudonocardiales</taxon>
        <taxon>Pseudonocardiaceae</taxon>
        <taxon>Saccharothrix</taxon>
    </lineage>
</organism>
<dbReference type="AlphaFoldDB" id="A0A841CVH8"/>
<dbReference type="SUPFAM" id="SSF46894">
    <property type="entry name" value="C-terminal effector domain of the bipartite response regulators"/>
    <property type="match status" value="1"/>
</dbReference>
<accession>A0A841CVH8</accession>
<dbReference type="InterPro" id="IPR016032">
    <property type="entry name" value="Sig_transdc_resp-reg_C-effctor"/>
</dbReference>
<gene>
    <name evidence="8" type="ORF">FHS29_006937</name>
</gene>
<dbReference type="Pfam" id="PF00486">
    <property type="entry name" value="Trans_reg_C"/>
    <property type="match status" value="1"/>
</dbReference>
<dbReference type="CDD" id="cd15831">
    <property type="entry name" value="BTAD"/>
    <property type="match status" value="1"/>
</dbReference>
<dbReference type="InterPro" id="IPR011646">
    <property type="entry name" value="KAP_P-loop"/>
</dbReference>
<feature type="region of interest" description="Disordered" evidence="6">
    <location>
        <begin position="348"/>
        <end position="410"/>
    </location>
</feature>
<evidence type="ECO:0000256" key="4">
    <source>
        <dbReference type="ARBA" id="ARBA00023163"/>
    </source>
</evidence>
<feature type="region of interest" description="Disordered" evidence="6">
    <location>
        <begin position="249"/>
        <end position="277"/>
    </location>
</feature>
<dbReference type="Gene3D" id="1.25.40.10">
    <property type="entry name" value="Tetratricopeptide repeat domain"/>
    <property type="match status" value="1"/>
</dbReference>
<keyword evidence="9" id="KW-1185">Reference proteome</keyword>
<evidence type="ECO:0000256" key="2">
    <source>
        <dbReference type="ARBA" id="ARBA00023015"/>
    </source>
</evidence>
<evidence type="ECO:0000256" key="6">
    <source>
        <dbReference type="SAM" id="MobiDB-lite"/>
    </source>
</evidence>
<dbReference type="PANTHER" id="PTHR35807:SF1">
    <property type="entry name" value="TRANSCRIPTIONAL REGULATOR REDD"/>
    <property type="match status" value="1"/>
</dbReference>
<reference evidence="8 9" key="1">
    <citation type="submission" date="2020-08" db="EMBL/GenBank/DDBJ databases">
        <title>Genomic Encyclopedia of Type Strains, Phase III (KMG-III): the genomes of soil and plant-associated and newly described type strains.</title>
        <authorList>
            <person name="Whitman W."/>
        </authorList>
    </citation>
    <scope>NUCLEOTIDE SEQUENCE [LARGE SCALE GENOMIC DNA]</scope>
    <source>
        <strain evidence="8 9">CECT 8640</strain>
    </source>
</reference>
<dbReference type="Proteomes" id="UP000547510">
    <property type="component" value="Unassembled WGS sequence"/>
</dbReference>
<feature type="DNA-binding region" description="OmpR/PhoB-type" evidence="5">
    <location>
        <begin position="1"/>
        <end position="99"/>
    </location>
</feature>
<comment type="caution">
    <text evidence="8">The sequence shown here is derived from an EMBL/GenBank/DDBJ whole genome shotgun (WGS) entry which is preliminary data.</text>
</comment>
<sequence>MERRAVVEFGLLGPVTVWRDGRTVAISDAEQRSVLASLLLNLGHPVSSDRLIYQLWGAEVPLAARKALQVHVARLRQLLGPDPSVSLSHRASSGYVLEAEPERVDLYRFRSLVAEARDKAGDERSELLRQASELSRGAPLADVRGLDEIRSLLAEEQLAARELFLEVEVGAGRHVQVLPQLEDLALRHPRRERLVGLLMEVLYRVGRRADAVKCFQRTRELLVSEVGLDPGHALRHLHERILTGDPTLITDPVPGGQPEAAPTEDESPEPRVTEDEPVAPDADVVWATDAPARRDHLNRAALADVMAARLREVRRDEPGTSFLIHLDGPWGTGKSSLLTFWASGSPTSSPWCGSTRGGRPGSRRRGGRCSVPPARRSRASASRGPLGGCGWRRRSSAPGGPVRRTCSRWC</sequence>
<evidence type="ECO:0000313" key="9">
    <source>
        <dbReference type="Proteomes" id="UP000547510"/>
    </source>
</evidence>
<evidence type="ECO:0000256" key="3">
    <source>
        <dbReference type="ARBA" id="ARBA00023125"/>
    </source>
</evidence>
<evidence type="ECO:0000256" key="5">
    <source>
        <dbReference type="PROSITE-ProRule" id="PRU01091"/>
    </source>
</evidence>
<dbReference type="InterPro" id="IPR051677">
    <property type="entry name" value="AfsR-DnrI-RedD_regulator"/>
</dbReference>
<dbReference type="Pfam" id="PF03704">
    <property type="entry name" value="BTAD"/>
    <property type="match status" value="1"/>
</dbReference>
<feature type="domain" description="OmpR/PhoB-type" evidence="7">
    <location>
        <begin position="1"/>
        <end position="99"/>
    </location>
</feature>
<evidence type="ECO:0000259" key="7">
    <source>
        <dbReference type="PROSITE" id="PS51755"/>
    </source>
</evidence>
<name>A0A841CVH8_9PSEU</name>
<dbReference type="EMBL" id="JACHJN010000015">
    <property type="protein sequence ID" value="MBB5960314.1"/>
    <property type="molecule type" value="Genomic_DNA"/>
</dbReference>
<dbReference type="SMART" id="SM00862">
    <property type="entry name" value="Trans_reg_C"/>
    <property type="match status" value="1"/>
</dbReference>
<dbReference type="InterPro" id="IPR001867">
    <property type="entry name" value="OmpR/PhoB-type_DNA-bd"/>
</dbReference>
<dbReference type="GO" id="GO:0000160">
    <property type="term" value="P:phosphorelay signal transduction system"/>
    <property type="evidence" value="ECO:0007669"/>
    <property type="project" value="InterPro"/>
</dbReference>
<dbReference type="GO" id="GO:0003677">
    <property type="term" value="F:DNA binding"/>
    <property type="evidence" value="ECO:0007669"/>
    <property type="project" value="UniProtKB-UniRule"/>
</dbReference>
<dbReference type="SMART" id="SM01043">
    <property type="entry name" value="BTAD"/>
    <property type="match status" value="1"/>
</dbReference>
<evidence type="ECO:0000313" key="8">
    <source>
        <dbReference type="EMBL" id="MBB5960314.1"/>
    </source>
</evidence>
<comment type="similarity">
    <text evidence="1">Belongs to the AfsR/DnrI/RedD regulatory family.</text>
</comment>
<proteinExistence type="inferred from homology"/>
<dbReference type="SUPFAM" id="SSF48452">
    <property type="entry name" value="TPR-like"/>
    <property type="match status" value="1"/>
</dbReference>
<keyword evidence="3 5" id="KW-0238">DNA-binding</keyword>
<evidence type="ECO:0000256" key="1">
    <source>
        <dbReference type="ARBA" id="ARBA00005820"/>
    </source>
</evidence>
<dbReference type="InterPro" id="IPR005158">
    <property type="entry name" value="BTAD"/>
</dbReference>